<feature type="signal peptide" evidence="2">
    <location>
        <begin position="1"/>
        <end position="31"/>
    </location>
</feature>
<feature type="chain" id="PRO_5019228987" description="Transcobalamin-like C-terminal domain-containing protein" evidence="2">
    <location>
        <begin position="32"/>
        <end position="1723"/>
    </location>
</feature>
<feature type="coiled-coil region" evidence="1">
    <location>
        <begin position="1317"/>
        <end position="1382"/>
    </location>
</feature>
<feature type="domain" description="Transcobalamin-like C-terminal" evidence="3">
    <location>
        <begin position="927"/>
        <end position="999"/>
    </location>
</feature>
<name>A0A430B576_9ENTE</name>
<protein>
    <recommendedName>
        <fullName evidence="3">Transcobalamin-like C-terminal domain-containing protein</fullName>
    </recommendedName>
</protein>
<keyword evidence="2" id="KW-0732">Signal</keyword>
<dbReference type="Proteomes" id="UP000288028">
    <property type="component" value="Unassembled WGS sequence"/>
</dbReference>
<dbReference type="GeneID" id="95580779"/>
<keyword evidence="5" id="KW-1185">Reference proteome</keyword>
<evidence type="ECO:0000313" key="5">
    <source>
        <dbReference type="Proteomes" id="UP000288028"/>
    </source>
</evidence>
<feature type="coiled-coil region" evidence="1">
    <location>
        <begin position="1066"/>
        <end position="1154"/>
    </location>
</feature>
<reference evidence="4 5" key="1">
    <citation type="submission" date="2017-05" db="EMBL/GenBank/DDBJ databases">
        <title>Vagococcus spp. assemblies.</title>
        <authorList>
            <person name="Gulvik C.A."/>
        </authorList>
    </citation>
    <scope>NUCLEOTIDE SEQUENCE [LARGE SCALE GENOMIC DNA]</scope>
    <source>
        <strain evidence="4 5">SS1714</strain>
    </source>
</reference>
<evidence type="ECO:0000313" key="4">
    <source>
        <dbReference type="EMBL" id="RSU15448.1"/>
    </source>
</evidence>
<feature type="coiled-coil region" evidence="1">
    <location>
        <begin position="1199"/>
        <end position="1226"/>
    </location>
</feature>
<evidence type="ECO:0000259" key="3">
    <source>
        <dbReference type="Pfam" id="PF14478"/>
    </source>
</evidence>
<accession>A0A430B576</accession>
<keyword evidence="1" id="KW-0175">Coiled coil</keyword>
<dbReference type="InterPro" id="IPR027954">
    <property type="entry name" value="Transcobalamin-like_C"/>
</dbReference>
<organism evidence="4 5">
    <name type="scientific">Vagococcus carniphilus</name>
    <dbReference type="NCBI Taxonomy" id="218144"/>
    <lineage>
        <taxon>Bacteria</taxon>
        <taxon>Bacillati</taxon>
        <taxon>Bacillota</taxon>
        <taxon>Bacilli</taxon>
        <taxon>Lactobacillales</taxon>
        <taxon>Enterococcaceae</taxon>
        <taxon>Vagococcus</taxon>
    </lineage>
</organism>
<dbReference type="Pfam" id="PF14478">
    <property type="entry name" value="DUF4430"/>
    <property type="match status" value="1"/>
</dbReference>
<dbReference type="EMBL" id="NGKB01000005">
    <property type="protein sequence ID" value="RSU15448.1"/>
    <property type="molecule type" value="Genomic_DNA"/>
</dbReference>
<evidence type="ECO:0000256" key="2">
    <source>
        <dbReference type="SAM" id="SignalP"/>
    </source>
</evidence>
<evidence type="ECO:0000256" key="1">
    <source>
        <dbReference type="SAM" id="Coils"/>
    </source>
</evidence>
<comment type="caution">
    <text evidence="4">The sequence shown here is derived from an EMBL/GenBank/DDBJ whole genome shotgun (WGS) entry which is preliminary data.</text>
</comment>
<proteinExistence type="predicted"/>
<gene>
    <name evidence="4" type="ORF">CBF28_06895</name>
</gene>
<dbReference type="RefSeq" id="WP_126793335.1">
    <property type="nucleotide sequence ID" value="NZ_CP060720.1"/>
</dbReference>
<sequence length="1723" mass="191490">MKINFKKKTKLSLSLLVCSSALLLGGTGAFAWDGVDDVKEPIQVGDVYQIGSAEELAWFAKEVNSGKTLDAVLTKDIDLENKDWSPIGSSSFKGNFNGNNFEIKGFKIEDATGWQGFFGKNEGTIANFSIDGSISTISGNGTGSVTPWNAENGVIDNVSSSVNVSSTNTKSMGGIAGQNTLGGIIKNTEFSGEVNGQSNTSTTQHIGGITGTNNSGDIIGNINYGNVLGTNLSKQTRVGGLVGTWDSKSSSTIANNINYGKVTSNSKFARIAGLIGFYNNTAASNADIKDVFINSINFGTVSAEQPTAIDSLINSKDPLEKDKYFNSNNNFDGLKENFDTEEATTQINEFDGSDFQVSIPESAKFNLAKDGSVKLTSQLNRSKEEPIDEEKVKKAEEYLNKAILALNTSYFKYTPVFGQDTNINAMVEKGFLDKGFPDIKVSVKSTSNEEYIAKDGTVHYYYKNPNESDGMRFRSVAVVYELTKDGAVVEFAPKSNAVIHWNRDKLEKITQEEILDQLSLESIKGDNESTEKFDKNLLLPKYIDNKRWGEVSWGSSNSELLKIDNSLQTGNSNNMYNPFIGKIKRDEKDQKVLLTASVKNNQVPGGQPDLIISKEIEVTIKGLGAGSKDEIQSLMDEHYTFDKMTDSVTKEKINPEQVVNDIGLPNPKGTGVPLSHLYQFKAVSDTPDVLTVTGYRLNVLRPLPGEPAKKASFTVTMNDRNSTLSASKTFDIMIQPLTQKEIDDEVKLMDAAKANYFNGLNKAGNSDATNITERLNTFQQVSFNEDGKTLNWVYDSKDLKNRGIVPVSIDETRPSEQWDKFHSSNNAVLQHESLFLTKPEHDVKVTVKSVLSSSVLGKYAKQYPDNKDLQKLYRQPVSVDLVVKGKNGENPKPEEKRKVSFSMIGEKENASYTNWLTTTGEGDEYTSVFDVFKKAMDDNGYTFVGSNYISSITNPSGVTLTHKEHGPSSGWMYAVNGVIVDLMPADQMIEDGDQITWFYVEDYQTDPRIIDGKFDPEAGKESDLAKAQRLIRAIGDVTLEKEEAIKEARGALDQVKDKGQLFIILHVQLEEKENQLKALKLDAQNKDAAKKVEELISSIGEVTLASEPAISKAAQAYDELTEAAQKLVSNHDALETAKETYSNLVKEQENKKATKTVIDTIDQLGTPTMANKAQVELARQLFDALTEEQKVLVTNLETLAAAEKTVEELVSTIDAVNEAIENLSETISLNDKEAVAKALALYNALPEASRVFVSNLEFLENANKQVKLLEEAQPVVDLINNIGEVTLASESAIKNARQAFDKLSTEAQANVLNLETLTKAEDKLKELKGNESSEKELKAHKEVAIKALNEYKNLKDYRKAEQDEINNILKEATDNIEKATDKVSVDGIVKETNTKLDKVKTDKELTPGEKSPQGDYIKDGRYVTINKKGYNTWSNFNWKKRNSSDKLVGETYQARGKYKHENGSTYLSLYDNNGKWHGYINEKAVNVGDGKQGAYIKDGRYVTITKGNYDIWSNFGWKKRNFSGDLLNQTFQARGRYKHMNGATYYSLYNDKGEWQGYINANATKVADGKQGAYISDGRYVTISKGNYDIWSNFNWKKRNSSKNVLNETFQVRGRYEHMNGATYYSLYNNKGEWQGYINANAAKVADGKQGTYIRDGRKVTINKKGYNTWSNFNWKKRQSTSNLFGKTFTARGKYRHFNGEIYYSLYDNKGNWHGYVNQNAVK</sequence>
<dbReference type="OrthoDB" id="2173042at2"/>
<dbReference type="Gene3D" id="2.160.20.110">
    <property type="match status" value="1"/>
</dbReference>